<gene>
    <name evidence="3" type="ORF">FB567DRAFT_605895</name>
</gene>
<protein>
    <submittedName>
        <fullName evidence="3">Heterokaryon incompatibility protein-domain-containing protein</fullName>
    </submittedName>
</protein>
<keyword evidence="4" id="KW-1185">Reference proteome</keyword>
<feature type="domain" description="Heterokaryon incompatibility" evidence="2">
    <location>
        <begin position="5"/>
        <end position="107"/>
    </location>
</feature>
<dbReference type="Proteomes" id="UP000813461">
    <property type="component" value="Unassembled WGS sequence"/>
</dbReference>
<comment type="caution">
    <text evidence="3">The sequence shown here is derived from an EMBL/GenBank/DDBJ whole genome shotgun (WGS) entry which is preliminary data.</text>
</comment>
<dbReference type="Pfam" id="PF06985">
    <property type="entry name" value="HET"/>
    <property type="match status" value="1"/>
</dbReference>
<proteinExistence type="predicted"/>
<sequence length="482" mass="55374">MGFGIDGLCINQDQLIEKNHQVRLMKQIYERAVAVIIWLDPQDFGSDMALDFLLQLADIQIEERHGRLDKQHVVDWFNQDYQTPPLQTVVIDLWCPKYFARMWIIQELALNSRMSLFMCGQTKVTKAVNQAADFDTILDLARKSNVKDPRDKVYGLLGMVPPSLAQAIVPDYSKTIQEIAHFRRGFQTGTVPPDAITFDGFAAFTPRDALRLLVHAYYSQQQCTYRYNEGHDVEDNPNKSKEPTGPFRKRVLKSTSNREPSTLRSSSEHDSGPLTRPNGFGRYRSEAQLRRAMFGALMHQHGMTHMDGDLTLVDWIEWDRIEYKDDCDPAVQHFWTFGSREKDVGRHEDESTPWKLFDSFRQRNANFSVLGYKFKEFFLNPGRCGPQELSMGHGWSSSVRMSTRQHAYQIRNAQWENIRLATVGLAGRRIITTKTGYLEAVDTPSFCVLLVMASSTLANVTSTDCRMVKLLRVLKEKNTRKT</sequence>
<dbReference type="InterPro" id="IPR052895">
    <property type="entry name" value="HetReg/Transcr_Mod"/>
</dbReference>
<evidence type="ECO:0000256" key="1">
    <source>
        <dbReference type="SAM" id="MobiDB-lite"/>
    </source>
</evidence>
<dbReference type="PANTHER" id="PTHR24148:SF64">
    <property type="entry name" value="HETEROKARYON INCOMPATIBILITY DOMAIN-CONTAINING PROTEIN"/>
    <property type="match status" value="1"/>
</dbReference>
<reference evidence="3" key="1">
    <citation type="journal article" date="2021" name="Nat. Commun.">
        <title>Genetic determinants of endophytism in the Arabidopsis root mycobiome.</title>
        <authorList>
            <person name="Mesny F."/>
            <person name="Miyauchi S."/>
            <person name="Thiergart T."/>
            <person name="Pickel B."/>
            <person name="Atanasova L."/>
            <person name="Karlsson M."/>
            <person name="Huettel B."/>
            <person name="Barry K.W."/>
            <person name="Haridas S."/>
            <person name="Chen C."/>
            <person name="Bauer D."/>
            <person name="Andreopoulos W."/>
            <person name="Pangilinan J."/>
            <person name="LaButti K."/>
            <person name="Riley R."/>
            <person name="Lipzen A."/>
            <person name="Clum A."/>
            <person name="Drula E."/>
            <person name="Henrissat B."/>
            <person name="Kohler A."/>
            <person name="Grigoriev I.V."/>
            <person name="Martin F.M."/>
            <person name="Hacquard S."/>
        </authorList>
    </citation>
    <scope>NUCLEOTIDE SEQUENCE</scope>
    <source>
        <strain evidence="3">MPI-SDFR-AT-0120</strain>
    </source>
</reference>
<dbReference type="AlphaFoldDB" id="A0A8K0R1Z4"/>
<organism evidence="3 4">
    <name type="scientific">Paraphoma chrysanthemicola</name>
    <dbReference type="NCBI Taxonomy" id="798071"/>
    <lineage>
        <taxon>Eukaryota</taxon>
        <taxon>Fungi</taxon>
        <taxon>Dikarya</taxon>
        <taxon>Ascomycota</taxon>
        <taxon>Pezizomycotina</taxon>
        <taxon>Dothideomycetes</taxon>
        <taxon>Pleosporomycetidae</taxon>
        <taxon>Pleosporales</taxon>
        <taxon>Pleosporineae</taxon>
        <taxon>Phaeosphaeriaceae</taxon>
        <taxon>Paraphoma</taxon>
    </lineage>
</organism>
<evidence type="ECO:0000313" key="4">
    <source>
        <dbReference type="Proteomes" id="UP000813461"/>
    </source>
</evidence>
<dbReference type="InterPro" id="IPR010730">
    <property type="entry name" value="HET"/>
</dbReference>
<feature type="compositionally biased region" description="Basic and acidic residues" evidence="1">
    <location>
        <begin position="229"/>
        <end position="242"/>
    </location>
</feature>
<feature type="region of interest" description="Disordered" evidence="1">
    <location>
        <begin position="229"/>
        <end position="281"/>
    </location>
</feature>
<dbReference type="PANTHER" id="PTHR24148">
    <property type="entry name" value="ANKYRIN REPEAT DOMAIN-CONTAINING PROTEIN 39 HOMOLOG-RELATED"/>
    <property type="match status" value="1"/>
</dbReference>
<evidence type="ECO:0000313" key="3">
    <source>
        <dbReference type="EMBL" id="KAH7082502.1"/>
    </source>
</evidence>
<evidence type="ECO:0000259" key="2">
    <source>
        <dbReference type="Pfam" id="PF06985"/>
    </source>
</evidence>
<accession>A0A8K0R1Z4</accession>
<name>A0A8K0R1Z4_9PLEO</name>
<dbReference type="EMBL" id="JAGMVJ010000014">
    <property type="protein sequence ID" value="KAH7082502.1"/>
    <property type="molecule type" value="Genomic_DNA"/>
</dbReference>
<dbReference type="OrthoDB" id="2157530at2759"/>
<feature type="compositionally biased region" description="Polar residues" evidence="1">
    <location>
        <begin position="253"/>
        <end position="265"/>
    </location>
</feature>